<dbReference type="EMBL" id="OX451736">
    <property type="protein sequence ID" value="CAI8590114.1"/>
    <property type="molecule type" value="Genomic_DNA"/>
</dbReference>
<feature type="compositionally biased region" description="Polar residues" evidence="1">
    <location>
        <begin position="1"/>
        <end position="10"/>
    </location>
</feature>
<accession>A0AAV0YW09</accession>
<feature type="compositionally biased region" description="Basic residues" evidence="1">
    <location>
        <begin position="24"/>
        <end position="38"/>
    </location>
</feature>
<evidence type="ECO:0000313" key="2">
    <source>
        <dbReference type="EMBL" id="CAI8590114.1"/>
    </source>
</evidence>
<organism evidence="2 3">
    <name type="scientific">Vicia faba</name>
    <name type="common">Broad bean</name>
    <name type="synonym">Faba vulgaris</name>
    <dbReference type="NCBI Taxonomy" id="3906"/>
    <lineage>
        <taxon>Eukaryota</taxon>
        <taxon>Viridiplantae</taxon>
        <taxon>Streptophyta</taxon>
        <taxon>Embryophyta</taxon>
        <taxon>Tracheophyta</taxon>
        <taxon>Spermatophyta</taxon>
        <taxon>Magnoliopsida</taxon>
        <taxon>eudicotyledons</taxon>
        <taxon>Gunneridae</taxon>
        <taxon>Pentapetalae</taxon>
        <taxon>rosids</taxon>
        <taxon>fabids</taxon>
        <taxon>Fabales</taxon>
        <taxon>Fabaceae</taxon>
        <taxon>Papilionoideae</taxon>
        <taxon>50 kb inversion clade</taxon>
        <taxon>NPAAA clade</taxon>
        <taxon>Hologalegina</taxon>
        <taxon>IRL clade</taxon>
        <taxon>Fabeae</taxon>
        <taxon>Vicia</taxon>
    </lineage>
</organism>
<name>A0AAV0YW09_VICFA</name>
<reference evidence="2 3" key="1">
    <citation type="submission" date="2023-01" db="EMBL/GenBank/DDBJ databases">
        <authorList>
            <person name="Kreplak J."/>
        </authorList>
    </citation>
    <scope>NUCLEOTIDE SEQUENCE [LARGE SCALE GENOMIC DNA]</scope>
</reference>
<evidence type="ECO:0000256" key="1">
    <source>
        <dbReference type="SAM" id="MobiDB-lite"/>
    </source>
</evidence>
<proteinExistence type="predicted"/>
<dbReference type="Proteomes" id="UP001157006">
    <property type="component" value="Chromosome 1L"/>
</dbReference>
<keyword evidence="3" id="KW-1185">Reference proteome</keyword>
<protein>
    <submittedName>
        <fullName evidence="2">Uncharacterized protein</fullName>
    </submittedName>
</protein>
<feature type="compositionally biased region" description="Polar residues" evidence="1">
    <location>
        <begin position="40"/>
        <end position="50"/>
    </location>
</feature>
<evidence type="ECO:0000313" key="3">
    <source>
        <dbReference type="Proteomes" id="UP001157006"/>
    </source>
</evidence>
<gene>
    <name evidence="2" type="ORF">VFH_I426120</name>
</gene>
<sequence length="133" mass="15471">MEKGSSNWYHGNSRHNEKNSRTSNTRRRPRQSTTRGRRSVLSSENQSSKKNPSKIEVPNNLKRLEEYALGMTCWANEILPTLYADPPRFGPSYLAFYVEHIDHMLVHNLQEHFNTSAAMKTYIAEQYQALSNR</sequence>
<feature type="region of interest" description="Disordered" evidence="1">
    <location>
        <begin position="1"/>
        <end position="58"/>
    </location>
</feature>
<dbReference type="AlphaFoldDB" id="A0AAV0YW09"/>